<keyword evidence="1" id="KW-1133">Transmembrane helix</keyword>
<accession>A0A4Q1KHS0</accession>
<dbReference type="AlphaFoldDB" id="A0A4Q1KHS0"/>
<dbReference type="EMBL" id="SBKP01000005">
    <property type="protein sequence ID" value="RXR29308.1"/>
    <property type="molecule type" value="Genomic_DNA"/>
</dbReference>
<gene>
    <name evidence="2" type="ORF">EQG66_07415</name>
</gene>
<keyword evidence="1" id="KW-0812">Transmembrane</keyword>
<proteinExistence type="predicted"/>
<keyword evidence="1" id="KW-0472">Membrane</keyword>
<keyword evidence="3" id="KW-1185">Reference proteome</keyword>
<evidence type="ECO:0000313" key="2">
    <source>
        <dbReference type="EMBL" id="RXR29308.1"/>
    </source>
</evidence>
<feature type="transmembrane region" description="Helical" evidence="1">
    <location>
        <begin position="82"/>
        <end position="104"/>
    </location>
</feature>
<dbReference type="OrthoDB" id="9799456at2"/>
<evidence type="ECO:0000256" key="1">
    <source>
        <dbReference type="SAM" id="Phobius"/>
    </source>
</evidence>
<sequence length="135" mass="14248">MTDPAPSPAPLVMASAKGLCPRCGAQTLFVSPVRFADSCRMCGLDYRQFNVGDGPAAFLTMIVGGLILGLALALEFSVHPPLILHILVWPVLTVALVVGSLRVAKGMLLTLEYKNKAAEGVLAATDMAEKEDRPA</sequence>
<feature type="transmembrane region" description="Helical" evidence="1">
    <location>
        <begin position="56"/>
        <end position="76"/>
    </location>
</feature>
<organism evidence="2 3">
    <name type="scientific">Sphingobium fluviale</name>
    <dbReference type="NCBI Taxonomy" id="2506423"/>
    <lineage>
        <taxon>Bacteria</taxon>
        <taxon>Pseudomonadati</taxon>
        <taxon>Pseudomonadota</taxon>
        <taxon>Alphaproteobacteria</taxon>
        <taxon>Sphingomonadales</taxon>
        <taxon>Sphingomonadaceae</taxon>
        <taxon>Sphingobium</taxon>
    </lineage>
</organism>
<protein>
    <submittedName>
        <fullName evidence="2">DUF983 domain-containing protein</fullName>
    </submittedName>
</protein>
<dbReference type="Pfam" id="PF06170">
    <property type="entry name" value="DUF983"/>
    <property type="match status" value="1"/>
</dbReference>
<reference evidence="3" key="1">
    <citation type="submission" date="2019-01" db="EMBL/GenBank/DDBJ databases">
        <title>Cytophagaceae bacterium strain CAR-16.</title>
        <authorList>
            <person name="Chen W.-M."/>
        </authorList>
    </citation>
    <scope>NUCLEOTIDE SEQUENCE [LARGE SCALE GENOMIC DNA]</scope>
    <source>
        <strain evidence="3">CHR27</strain>
    </source>
</reference>
<comment type="caution">
    <text evidence="2">The sequence shown here is derived from an EMBL/GenBank/DDBJ whole genome shotgun (WGS) entry which is preliminary data.</text>
</comment>
<evidence type="ECO:0000313" key="3">
    <source>
        <dbReference type="Proteomes" id="UP000290958"/>
    </source>
</evidence>
<name>A0A4Q1KHS0_9SPHN</name>
<dbReference type="InterPro" id="IPR009325">
    <property type="entry name" value="DUF983"/>
</dbReference>
<dbReference type="RefSeq" id="WP_129403945.1">
    <property type="nucleotide sequence ID" value="NZ_SBKP01000005.1"/>
</dbReference>
<dbReference type="Proteomes" id="UP000290958">
    <property type="component" value="Unassembled WGS sequence"/>
</dbReference>